<gene>
    <name evidence="3" type="ordered locus">TOL2_C23120</name>
</gene>
<dbReference type="Pfam" id="PF01041">
    <property type="entry name" value="DegT_DnrJ_EryC1"/>
    <property type="match status" value="1"/>
</dbReference>
<evidence type="ECO:0000256" key="2">
    <source>
        <dbReference type="RuleBase" id="RU004508"/>
    </source>
</evidence>
<dbReference type="Gene3D" id="3.40.640.10">
    <property type="entry name" value="Type I PLP-dependent aspartate aminotransferase-like (Major domain)"/>
    <property type="match status" value="1"/>
</dbReference>
<protein>
    <submittedName>
        <fullName evidence="3">DegT/DnrJ/EryC1/StrS aminotransferase family protein</fullName>
    </submittedName>
</protein>
<reference evidence="3 4" key="1">
    <citation type="journal article" date="2013" name="Environ. Microbiol.">
        <title>Complete genome, catabolic sub-proteomes and key-metabolites of Desulfobacula toluolica Tol2, a marine, aromatic compound-degrading, sulfate-reducing bacterium.</title>
        <authorList>
            <person name="Wohlbrand L."/>
            <person name="Jacob J.H."/>
            <person name="Kube M."/>
            <person name="Mussmann M."/>
            <person name="Jarling R."/>
            <person name="Beck A."/>
            <person name="Amann R."/>
            <person name="Wilkes H."/>
            <person name="Reinhardt R."/>
            <person name="Rabus R."/>
        </authorList>
    </citation>
    <scope>NUCLEOTIDE SEQUENCE [LARGE SCALE GENOMIC DNA]</scope>
    <source>
        <strain evidence="4">DSM 7467 / Tol2</strain>
    </source>
</reference>
<accession>K0NKK5</accession>
<dbReference type="InterPro" id="IPR015421">
    <property type="entry name" value="PyrdxlP-dep_Trfase_major"/>
</dbReference>
<dbReference type="KEGG" id="dto:TOL2_C23120"/>
<evidence type="ECO:0000313" key="4">
    <source>
        <dbReference type="Proteomes" id="UP000007347"/>
    </source>
</evidence>
<evidence type="ECO:0000256" key="1">
    <source>
        <dbReference type="ARBA" id="ARBA00037999"/>
    </source>
</evidence>
<dbReference type="GO" id="GO:0008483">
    <property type="term" value="F:transaminase activity"/>
    <property type="evidence" value="ECO:0007669"/>
    <property type="project" value="UniProtKB-KW"/>
</dbReference>
<dbReference type="RefSeq" id="WP_014957785.1">
    <property type="nucleotide sequence ID" value="NC_018645.1"/>
</dbReference>
<dbReference type="GO" id="GO:0000271">
    <property type="term" value="P:polysaccharide biosynthetic process"/>
    <property type="evidence" value="ECO:0007669"/>
    <property type="project" value="TreeGrafter"/>
</dbReference>
<dbReference type="STRING" id="651182.TOL2_C23120"/>
<dbReference type="EMBL" id="FO203503">
    <property type="protein sequence ID" value="CCK80473.1"/>
    <property type="molecule type" value="Genomic_DNA"/>
</dbReference>
<dbReference type="Proteomes" id="UP000007347">
    <property type="component" value="Chromosome"/>
</dbReference>
<dbReference type="PANTHER" id="PTHR30244">
    <property type="entry name" value="TRANSAMINASE"/>
    <property type="match status" value="1"/>
</dbReference>
<comment type="similarity">
    <text evidence="1 2">Belongs to the DegT/DnrJ/EryC1 family.</text>
</comment>
<dbReference type="SUPFAM" id="SSF53383">
    <property type="entry name" value="PLP-dependent transferases"/>
    <property type="match status" value="1"/>
</dbReference>
<dbReference type="InterPro" id="IPR000653">
    <property type="entry name" value="DegT/StrS_aminotransferase"/>
</dbReference>
<dbReference type="InterPro" id="IPR015422">
    <property type="entry name" value="PyrdxlP-dep_Trfase_small"/>
</dbReference>
<proteinExistence type="inferred from homology"/>
<dbReference type="InterPro" id="IPR015424">
    <property type="entry name" value="PyrdxlP-dep_Trfase"/>
</dbReference>
<keyword evidence="3" id="KW-0032">Aminotransferase</keyword>
<dbReference type="OrthoDB" id="5454373at2"/>
<dbReference type="HOGENOM" id="CLU_059313_2_0_7"/>
<keyword evidence="3" id="KW-0808">Transferase</keyword>
<organism evidence="3 4">
    <name type="scientific">Desulfobacula toluolica (strain DSM 7467 / Tol2)</name>
    <dbReference type="NCBI Taxonomy" id="651182"/>
    <lineage>
        <taxon>Bacteria</taxon>
        <taxon>Pseudomonadati</taxon>
        <taxon>Thermodesulfobacteriota</taxon>
        <taxon>Desulfobacteria</taxon>
        <taxon>Desulfobacterales</taxon>
        <taxon>Desulfobacteraceae</taxon>
        <taxon>Desulfobacula</taxon>
    </lineage>
</organism>
<dbReference type="AlphaFoldDB" id="K0NKK5"/>
<dbReference type="GO" id="GO:0030170">
    <property type="term" value="F:pyridoxal phosphate binding"/>
    <property type="evidence" value="ECO:0007669"/>
    <property type="project" value="TreeGrafter"/>
</dbReference>
<evidence type="ECO:0000313" key="3">
    <source>
        <dbReference type="EMBL" id="CCK80473.1"/>
    </source>
</evidence>
<name>K0NKK5_DESTT</name>
<sequence length="397" mass="45898">MIKKISGKPKYGDYIKVTKKPKLIFPLDQRRCEYYYSGRYAFAGALKSLNIKPGKKILVPAYICGIELEPIYHHGIIPIFYNVDRNLNPDLAFIERSIGRNVSAVLAIHYFGMAQPIGALKKICEEKKVALIEDCSHAFMSRHGNKPLGTFGDAAFFSLLKSIPIPNGGCLITQKKNNNNRIATRREPDKLSTFLMTADLILQKPIEQKSRCKQWAEQAALSSCLVILNGFRKGLAGVRRYLMPNALWLARSDTYEYIEEIEQWGISEKSRSIIKTIDYNEIIKTRVRNYNLMYEYFQNKNLSVKLFGRLKPGECPLLFPIILEKENKRKLVYKALKEKGIVSHPWWDRFHPKVTWEDFPDAKFLKNNLLGFPIHQNIEPIHIEKMIEAFDNIWGRI</sequence>
<dbReference type="Gene3D" id="3.90.1150.10">
    <property type="entry name" value="Aspartate Aminotransferase, domain 1"/>
    <property type="match status" value="1"/>
</dbReference>
<keyword evidence="2" id="KW-0663">Pyridoxal phosphate</keyword>
<dbReference type="PANTHER" id="PTHR30244:SF34">
    <property type="entry name" value="DTDP-4-AMINO-4,6-DIDEOXYGALACTOSE TRANSAMINASE"/>
    <property type="match status" value="1"/>
</dbReference>
<keyword evidence="4" id="KW-1185">Reference proteome</keyword>